<evidence type="ECO:0000313" key="2">
    <source>
        <dbReference type="Proteomes" id="UP000591131"/>
    </source>
</evidence>
<sequence>DQQRAFESVKKLVVTWLNLKPVGDDVLRKAATALHDIPGITDEIFKMAINDTLVLDDPHESKVDERLWDLVKWDRLGERRAQTPFRRRLLGDFYSPFCQNKDVIRKYGDTLQQRLDQAEVGNCNIDPIVDTCPREQTPHSEGNSRVQVGYPSAKTAAPAGTCLQNSSVVPVVDDGLDSLGLRNANALLFDTITRKDISEGRRLAQSIDPIVYSGTGDDLPYVVFKRRFDLLCRQNGLIGDP</sequence>
<feature type="non-terminal residue" evidence="1">
    <location>
        <position position="241"/>
    </location>
</feature>
<comment type="caution">
    <text evidence="1">The sequence shown here is derived from an EMBL/GenBank/DDBJ whole genome shotgun (WGS) entry which is preliminary data.</text>
</comment>
<dbReference type="AlphaFoldDB" id="A0A7J6KL34"/>
<organism evidence="1 2">
    <name type="scientific">Perkinsus chesapeaki</name>
    <name type="common">Clam parasite</name>
    <name type="synonym">Perkinsus andrewsi</name>
    <dbReference type="NCBI Taxonomy" id="330153"/>
    <lineage>
        <taxon>Eukaryota</taxon>
        <taxon>Sar</taxon>
        <taxon>Alveolata</taxon>
        <taxon>Perkinsozoa</taxon>
        <taxon>Perkinsea</taxon>
        <taxon>Perkinsida</taxon>
        <taxon>Perkinsidae</taxon>
        <taxon>Perkinsus</taxon>
    </lineage>
</organism>
<proteinExistence type="predicted"/>
<accession>A0A7J6KL34</accession>
<evidence type="ECO:0000313" key="1">
    <source>
        <dbReference type="EMBL" id="KAF4647389.1"/>
    </source>
</evidence>
<reference evidence="1 2" key="1">
    <citation type="submission" date="2020-04" db="EMBL/GenBank/DDBJ databases">
        <title>Perkinsus chesapeaki whole genome sequence.</title>
        <authorList>
            <person name="Bogema D.R."/>
        </authorList>
    </citation>
    <scope>NUCLEOTIDE SEQUENCE [LARGE SCALE GENOMIC DNA]</scope>
    <source>
        <strain evidence="1">ATCC PRA-425</strain>
    </source>
</reference>
<gene>
    <name evidence="1" type="ORF">FOL47_004673</name>
</gene>
<dbReference type="EMBL" id="JAAPAO010002650">
    <property type="protein sequence ID" value="KAF4647389.1"/>
    <property type="molecule type" value="Genomic_DNA"/>
</dbReference>
<name>A0A7J6KL34_PERCH</name>
<protein>
    <submittedName>
        <fullName evidence="1">Uncharacterized protein</fullName>
    </submittedName>
</protein>
<keyword evidence="2" id="KW-1185">Reference proteome</keyword>
<feature type="non-terminal residue" evidence="1">
    <location>
        <position position="1"/>
    </location>
</feature>
<dbReference type="OrthoDB" id="410307at2759"/>
<dbReference type="Proteomes" id="UP000591131">
    <property type="component" value="Unassembled WGS sequence"/>
</dbReference>